<protein>
    <submittedName>
        <fullName evidence="2">Uncharacterized protein</fullName>
    </submittedName>
</protein>
<dbReference type="AlphaFoldDB" id="A0AAD6XXW4"/>
<sequence>MCHFCGNVGHSPARADPRPMSELRLTEAEYAEYKSKSSSDTLYKRLADKDYPKLRVIGFNDDTKTVFRACNPDGHDYIEVPWSGMDSLKWIGQRVEDEIRVALHHWYLASADGVIFKTFGELVASSAAFRVKGQVVLTLLMPTDLPTFAASHLKQHKWKKTTPVPCTSSDALEKCVAKFLVVDPKPSAAWDAYLVQRSAADKLVEDQLREYEGEDRPAAYEKIEHALGRVLAELGDAEPSVHDCIVPLSIDLADDGWGNVASAEVLSRIYSPTNPAAVDVYLEYHYRTRYTSVEFFCNVYYRAQPTITDSELTLKTPHGPRKMNGFRSLFQMGLADVPPGRRWRAIEERTFDLSQSQASALHRTLFGAASGPERAGLAQSISVREMIELLLASVGISFYTAFNPDDEDDVDAFKMGELRWEGIQGSARWMGRHIRSVSGCAPMSCDNKDSDGKDEEEYSDSEEEDSEDGDGYF</sequence>
<evidence type="ECO:0000313" key="3">
    <source>
        <dbReference type="Proteomes" id="UP001219525"/>
    </source>
</evidence>
<keyword evidence="3" id="KW-1185">Reference proteome</keyword>
<proteinExistence type="predicted"/>
<name>A0AAD6XXW4_9AGAR</name>
<reference evidence="2" key="1">
    <citation type="submission" date="2023-03" db="EMBL/GenBank/DDBJ databases">
        <title>Massive genome expansion in bonnet fungi (Mycena s.s.) driven by repeated elements and novel gene families across ecological guilds.</title>
        <authorList>
            <consortium name="Lawrence Berkeley National Laboratory"/>
            <person name="Harder C.B."/>
            <person name="Miyauchi S."/>
            <person name="Viragh M."/>
            <person name="Kuo A."/>
            <person name="Thoen E."/>
            <person name="Andreopoulos B."/>
            <person name="Lu D."/>
            <person name="Skrede I."/>
            <person name="Drula E."/>
            <person name="Henrissat B."/>
            <person name="Morin E."/>
            <person name="Kohler A."/>
            <person name="Barry K."/>
            <person name="LaButti K."/>
            <person name="Morin E."/>
            <person name="Salamov A."/>
            <person name="Lipzen A."/>
            <person name="Mereny Z."/>
            <person name="Hegedus B."/>
            <person name="Baldrian P."/>
            <person name="Stursova M."/>
            <person name="Weitz H."/>
            <person name="Taylor A."/>
            <person name="Grigoriev I.V."/>
            <person name="Nagy L.G."/>
            <person name="Martin F."/>
            <person name="Kauserud H."/>
        </authorList>
    </citation>
    <scope>NUCLEOTIDE SEQUENCE</scope>
    <source>
        <strain evidence="2">9144</strain>
    </source>
</reference>
<dbReference type="EMBL" id="JARJCW010000126">
    <property type="protein sequence ID" value="KAJ7191963.1"/>
    <property type="molecule type" value="Genomic_DNA"/>
</dbReference>
<dbReference type="Proteomes" id="UP001219525">
    <property type="component" value="Unassembled WGS sequence"/>
</dbReference>
<evidence type="ECO:0000313" key="2">
    <source>
        <dbReference type="EMBL" id="KAJ7191963.1"/>
    </source>
</evidence>
<feature type="compositionally biased region" description="Acidic residues" evidence="1">
    <location>
        <begin position="452"/>
        <end position="473"/>
    </location>
</feature>
<organism evidence="2 3">
    <name type="scientific">Mycena pura</name>
    <dbReference type="NCBI Taxonomy" id="153505"/>
    <lineage>
        <taxon>Eukaryota</taxon>
        <taxon>Fungi</taxon>
        <taxon>Dikarya</taxon>
        <taxon>Basidiomycota</taxon>
        <taxon>Agaricomycotina</taxon>
        <taxon>Agaricomycetes</taxon>
        <taxon>Agaricomycetidae</taxon>
        <taxon>Agaricales</taxon>
        <taxon>Marasmiineae</taxon>
        <taxon>Mycenaceae</taxon>
        <taxon>Mycena</taxon>
    </lineage>
</organism>
<feature type="region of interest" description="Disordered" evidence="1">
    <location>
        <begin position="440"/>
        <end position="473"/>
    </location>
</feature>
<comment type="caution">
    <text evidence="2">The sequence shown here is derived from an EMBL/GenBank/DDBJ whole genome shotgun (WGS) entry which is preliminary data.</text>
</comment>
<gene>
    <name evidence="2" type="ORF">GGX14DRAFT_480800</name>
</gene>
<evidence type="ECO:0000256" key="1">
    <source>
        <dbReference type="SAM" id="MobiDB-lite"/>
    </source>
</evidence>
<accession>A0AAD6XXW4</accession>